<dbReference type="InterPro" id="IPR025532">
    <property type="entry name" value="G6P_1-epimerase"/>
</dbReference>
<evidence type="ECO:0000256" key="4">
    <source>
        <dbReference type="PIRNR" id="PIRNR016020"/>
    </source>
</evidence>
<evidence type="ECO:0000256" key="1">
    <source>
        <dbReference type="ARBA" id="ARBA00001096"/>
    </source>
</evidence>
<dbReference type="InterPro" id="IPR014718">
    <property type="entry name" value="GH-type_carb-bd"/>
</dbReference>
<dbReference type="Pfam" id="PF01263">
    <property type="entry name" value="Aldose_epim"/>
    <property type="match status" value="1"/>
</dbReference>
<dbReference type="Gene3D" id="2.70.98.10">
    <property type="match status" value="1"/>
</dbReference>
<dbReference type="GO" id="GO:0005975">
    <property type="term" value="P:carbohydrate metabolic process"/>
    <property type="evidence" value="ECO:0007669"/>
    <property type="project" value="InterPro"/>
</dbReference>
<reference evidence="5" key="1">
    <citation type="submission" date="2007-04" db="EMBL/GenBank/DDBJ databases">
        <title>Complete sequence of Pseudomonas mendocina ymp.</title>
        <authorList>
            <consortium name="US DOE Joint Genome Institute"/>
            <person name="Copeland A."/>
            <person name="Lucas S."/>
            <person name="Lapidus A."/>
            <person name="Barry K."/>
            <person name="Glavina del Rio T."/>
            <person name="Dalin E."/>
            <person name="Tice H."/>
            <person name="Pitluck S."/>
            <person name="Kiss H."/>
            <person name="Brettin T."/>
            <person name="Detter J.C."/>
            <person name="Bruce D."/>
            <person name="Han C."/>
            <person name="Schmutz J."/>
            <person name="Larimer F."/>
            <person name="Land M."/>
            <person name="Hauser L."/>
            <person name="Kyrpides N."/>
            <person name="Mikhailova N."/>
            <person name="Hersman L."/>
            <person name="Dubois J."/>
            <person name="Maurice P."/>
            <person name="Richardson P."/>
        </authorList>
    </citation>
    <scope>NUCLEOTIDE SEQUENCE [LARGE SCALE GENOMIC DNA]</scope>
    <source>
        <strain evidence="5">Ymp</strain>
    </source>
</reference>
<dbReference type="CDD" id="cd09020">
    <property type="entry name" value="D-hex-6-P-epi_like"/>
    <property type="match status" value="1"/>
</dbReference>
<dbReference type="HOGENOM" id="CLU_048345_4_2_6"/>
<sequence>MVSASRPLGAASGAAELHPLAGLFAEPGQARQRWTVRQGRELLLLEHRLFQAAFSRQGAQLLHFQPRGQRPWLWCAGHWPQGAAIRGGVPICWPWFGRHPSESGWPSHGWARLSEEWQLLVCDWGEQGVQLLWQLELCDWTLRLEAELGETLALRLVTRHQDSEPCQLSHALHAYWRISDVSRVALLGLDGASGHDLLTRADCRQEGELRIEDGCHRIFRHTGVLQLQDLPWQRRLAIDTRGGANSVVWHPGSRPLTEVGWNESLGFLCVEAASCGPDSLCLAPGEKGVLTLRASLAR</sequence>
<keyword evidence="3 4" id="KW-0413">Isomerase</keyword>
<dbReference type="PANTHER" id="PTHR11122:SF13">
    <property type="entry name" value="GLUCOSE-6-PHOSPHATE 1-EPIMERASE"/>
    <property type="match status" value="1"/>
</dbReference>
<gene>
    <name evidence="5" type="ordered locus">Pmen_1155</name>
</gene>
<accession>A4XRF6</accession>
<dbReference type="PATRIC" id="fig|399739.8.peg.1172"/>
<dbReference type="PANTHER" id="PTHR11122">
    <property type="entry name" value="APOSPORY-ASSOCIATED PROTEIN C-RELATED"/>
    <property type="match status" value="1"/>
</dbReference>
<organism evidence="5">
    <name type="scientific">Ectopseudomonas mendocina (strain ymp)</name>
    <name type="common">Pseudomonas mendocina</name>
    <dbReference type="NCBI Taxonomy" id="399739"/>
    <lineage>
        <taxon>Bacteria</taxon>
        <taxon>Pseudomonadati</taxon>
        <taxon>Pseudomonadota</taxon>
        <taxon>Gammaproteobacteria</taxon>
        <taxon>Pseudomonadales</taxon>
        <taxon>Pseudomonadaceae</taxon>
        <taxon>Ectopseudomonas</taxon>
    </lineage>
</organism>
<comment type="catalytic activity">
    <reaction evidence="1">
        <text>alpha-D-glucose 6-phosphate = beta-D-glucose 6-phosphate</text>
        <dbReference type="Rhea" id="RHEA:16249"/>
        <dbReference type="ChEBI" id="CHEBI:58225"/>
        <dbReference type="ChEBI" id="CHEBI:58247"/>
        <dbReference type="EC" id="5.1.3.15"/>
    </reaction>
</comment>
<dbReference type="STRING" id="399739.Pmen_1155"/>
<evidence type="ECO:0000256" key="2">
    <source>
        <dbReference type="ARBA" id="ARBA00005866"/>
    </source>
</evidence>
<evidence type="ECO:0000313" key="5">
    <source>
        <dbReference type="EMBL" id="ABP83922.1"/>
    </source>
</evidence>
<dbReference type="KEGG" id="pmy:Pmen_1155"/>
<dbReference type="eggNOG" id="COG0676">
    <property type="taxonomic scope" value="Bacteria"/>
</dbReference>
<evidence type="ECO:0000256" key="3">
    <source>
        <dbReference type="ARBA" id="ARBA00023235"/>
    </source>
</evidence>
<protein>
    <recommendedName>
        <fullName evidence="4">Putative glucose-6-phosphate 1-epimerase</fullName>
        <ecNumber evidence="4">5.1.3.15</ecNumber>
    </recommendedName>
</protein>
<dbReference type="GO" id="GO:0047938">
    <property type="term" value="F:glucose-6-phosphate 1-epimerase activity"/>
    <property type="evidence" value="ECO:0007669"/>
    <property type="project" value="UniProtKB-UniRule"/>
</dbReference>
<proteinExistence type="inferred from homology"/>
<dbReference type="OrthoDB" id="9790727at2"/>
<dbReference type="GO" id="GO:0030246">
    <property type="term" value="F:carbohydrate binding"/>
    <property type="evidence" value="ECO:0007669"/>
    <property type="project" value="UniProtKB-UniRule"/>
</dbReference>
<dbReference type="PIRSF" id="PIRSF016020">
    <property type="entry name" value="PHexose_mutarotase"/>
    <property type="match status" value="1"/>
</dbReference>
<dbReference type="EC" id="5.1.3.15" evidence="4"/>
<dbReference type="InterPro" id="IPR008183">
    <property type="entry name" value="Aldose_1/G6P_1-epimerase"/>
</dbReference>
<dbReference type="InterPro" id="IPR011013">
    <property type="entry name" value="Gal_mutarotase_sf_dom"/>
</dbReference>
<dbReference type="EMBL" id="CP000680">
    <property type="protein sequence ID" value="ABP83922.1"/>
    <property type="molecule type" value="Genomic_DNA"/>
</dbReference>
<comment type="similarity">
    <text evidence="2 4">Belongs to the glucose-6-phosphate 1-epimerase family.</text>
</comment>
<dbReference type="SUPFAM" id="SSF74650">
    <property type="entry name" value="Galactose mutarotase-like"/>
    <property type="match status" value="1"/>
</dbReference>
<name>A4XRF6_ECTM1</name>
<dbReference type="AlphaFoldDB" id="A4XRF6"/>